<evidence type="ECO:0000313" key="2">
    <source>
        <dbReference type="EMBL" id="MCT2042784.1"/>
    </source>
</evidence>
<comment type="caution">
    <text evidence="2">The sequence shown here is derived from an EMBL/GenBank/DDBJ whole genome shotgun (WGS) entry which is preliminary data.</text>
</comment>
<dbReference type="Proteomes" id="UP001525379">
    <property type="component" value="Unassembled WGS sequence"/>
</dbReference>
<dbReference type="EMBL" id="JALXSQ010000016">
    <property type="protein sequence ID" value="MCT2042784.1"/>
    <property type="molecule type" value="Genomic_DNA"/>
</dbReference>
<feature type="region of interest" description="Disordered" evidence="1">
    <location>
        <begin position="7"/>
        <end position="32"/>
    </location>
</feature>
<keyword evidence="3" id="KW-1185">Reference proteome</keyword>
<protein>
    <submittedName>
        <fullName evidence="2">Uncharacterized protein</fullName>
    </submittedName>
</protein>
<accession>A0ABT2HWT5</accession>
<gene>
    <name evidence="2" type="ORF">M3D15_05480</name>
</gene>
<proteinExistence type="predicted"/>
<dbReference type="RefSeq" id="WP_206394460.1">
    <property type="nucleotide sequence ID" value="NZ_JAFDPW010000001.1"/>
</dbReference>
<feature type="region of interest" description="Disordered" evidence="1">
    <location>
        <begin position="104"/>
        <end position="130"/>
    </location>
</feature>
<sequence>MTDYAAFAAEYEGDESTELDSTFGEESSETSILGEAPTLDDASWDAMLSNAYDAPAGANGDLLAEFASSITGMFDSISETLGDIFGGDLELAEGDDADMAIDDAWDNDPSTDLADGGHDHDHDTTDDFTETNDDFCGTF</sequence>
<evidence type="ECO:0000313" key="3">
    <source>
        <dbReference type="Proteomes" id="UP001525379"/>
    </source>
</evidence>
<evidence type="ECO:0000256" key="1">
    <source>
        <dbReference type="SAM" id="MobiDB-lite"/>
    </source>
</evidence>
<organism evidence="2 3">
    <name type="scientific">Pseudoclavibacter albus</name>
    <dbReference type="NCBI Taxonomy" id="272241"/>
    <lineage>
        <taxon>Bacteria</taxon>
        <taxon>Bacillati</taxon>
        <taxon>Actinomycetota</taxon>
        <taxon>Actinomycetes</taxon>
        <taxon>Micrococcales</taxon>
        <taxon>Microbacteriaceae</taxon>
        <taxon>Pseudoclavibacter</taxon>
    </lineage>
</organism>
<reference evidence="2 3" key="1">
    <citation type="submission" date="2022-04" db="EMBL/GenBank/DDBJ databases">
        <title>Human microbiome associated bacterial genomes.</title>
        <authorList>
            <person name="Sandstrom S."/>
            <person name="Salamzade R."/>
            <person name="Kalan L.R."/>
        </authorList>
    </citation>
    <scope>NUCLEOTIDE SEQUENCE [LARGE SCALE GENOMIC DNA]</scope>
    <source>
        <strain evidence="3">p3-SID1799</strain>
    </source>
</reference>
<feature type="compositionally biased region" description="Basic and acidic residues" evidence="1">
    <location>
        <begin position="115"/>
        <end position="125"/>
    </location>
</feature>
<name>A0ABT2HWT5_9MICO</name>